<protein>
    <submittedName>
        <fullName evidence="2">Uncharacterized protein</fullName>
    </submittedName>
</protein>
<proteinExistence type="predicted"/>
<sequence length="57" mass="6284">MSLPSMIPRPARFSLAGLFIILYIHLRYFSPASIIKSVIIDVTSDKSMFPSALEQGG</sequence>
<dbReference type="EMBL" id="FR718508">
    <property type="protein sequence ID" value="CBX69855.1"/>
    <property type="molecule type" value="Genomic_DNA"/>
</dbReference>
<feature type="transmembrane region" description="Helical" evidence="1">
    <location>
        <begin position="12"/>
        <end position="29"/>
    </location>
</feature>
<gene>
    <name evidence="2" type="ORF">YEW_DX16830</name>
</gene>
<reference evidence="2" key="1">
    <citation type="journal article" date="2011" name="BMC Genomics">
        <title>Shotgun sequencing of Yersinia enterocolitica strain W22703 (biotype 2, serotype O:9): genomic evidence for oscillation between invertebrates and mammals.</title>
        <authorList>
            <person name="Fuchs T.M."/>
            <person name="Brandt K."/>
            <person name="Starke M."/>
            <person name="Rattei T."/>
        </authorList>
    </citation>
    <scope>NUCLEOTIDE SEQUENCE</scope>
</reference>
<evidence type="ECO:0000313" key="2">
    <source>
        <dbReference type="EMBL" id="CBX69855.1"/>
    </source>
</evidence>
<keyword evidence="1" id="KW-0472">Membrane</keyword>
<keyword evidence="1" id="KW-1133">Transmembrane helix</keyword>
<keyword evidence="1" id="KW-0812">Transmembrane</keyword>
<dbReference type="AlphaFoldDB" id="F4MVJ7"/>
<accession>F4MVJ7</accession>
<name>F4MVJ7_YEREN</name>
<organism evidence="2">
    <name type="scientific">Yersinia enterocolitica W22703</name>
    <dbReference type="NCBI Taxonomy" id="913028"/>
    <lineage>
        <taxon>Bacteria</taxon>
        <taxon>Pseudomonadati</taxon>
        <taxon>Pseudomonadota</taxon>
        <taxon>Gammaproteobacteria</taxon>
        <taxon>Enterobacterales</taxon>
        <taxon>Yersiniaceae</taxon>
        <taxon>Yersinia</taxon>
    </lineage>
</organism>
<evidence type="ECO:0000256" key="1">
    <source>
        <dbReference type="SAM" id="Phobius"/>
    </source>
</evidence>